<evidence type="ECO:0000256" key="2">
    <source>
        <dbReference type="ARBA" id="ARBA00022801"/>
    </source>
</evidence>
<proteinExistence type="predicted"/>
<evidence type="ECO:0000256" key="1">
    <source>
        <dbReference type="ARBA" id="ARBA00022722"/>
    </source>
</evidence>
<evidence type="ECO:0000313" key="6">
    <source>
        <dbReference type="Proteomes" id="UP000831019"/>
    </source>
</evidence>
<keyword evidence="3" id="KW-0269">Exonuclease</keyword>
<keyword evidence="6" id="KW-1185">Reference proteome</keyword>
<dbReference type="SMART" id="SM00479">
    <property type="entry name" value="EXOIII"/>
    <property type="match status" value="1"/>
</dbReference>
<sequence length="179" mass="20323">MGFREYMTDLVFIDLEASSLSEDSWPIELGICWLDEREKLRTGSKLIKPHPSWPSSAWSDASQKIHRITLAELENADDATDVAKWAFEVLADALLVSDAVDFDQRWLNRLMDTTSSSRSLKLISVQEAARQCFSSDAMSMFFRAYARGHSTHRAADDALRVGQAWRAALRKERRALAKN</sequence>
<protein>
    <recommendedName>
        <fullName evidence="4">Exonuclease domain-containing protein</fullName>
    </recommendedName>
</protein>
<dbReference type="SUPFAM" id="SSF53098">
    <property type="entry name" value="Ribonuclease H-like"/>
    <property type="match status" value="1"/>
</dbReference>
<dbReference type="InterPro" id="IPR013520">
    <property type="entry name" value="Ribonucl_H"/>
</dbReference>
<gene>
    <name evidence="5" type="ORF">DSM109990_02822</name>
</gene>
<dbReference type="Pfam" id="PF00929">
    <property type="entry name" value="RNase_T"/>
    <property type="match status" value="1"/>
</dbReference>
<dbReference type="PANTHER" id="PTHR30231">
    <property type="entry name" value="DNA POLYMERASE III SUBUNIT EPSILON"/>
    <property type="match status" value="1"/>
</dbReference>
<dbReference type="EMBL" id="CP085144">
    <property type="protein sequence ID" value="UOA15971.1"/>
    <property type="molecule type" value="Genomic_DNA"/>
</dbReference>
<dbReference type="InterPro" id="IPR036397">
    <property type="entry name" value="RNaseH_sf"/>
</dbReference>
<dbReference type="PANTHER" id="PTHR30231:SF4">
    <property type="entry name" value="PROTEIN NEN2"/>
    <property type="match status" value="1"/>
</dbReference>
<dbReference type="Proteomes" id="UP000831019">
    <property type="component" value="Chromosome"/>
</dbReference>
<dbReference type="InterPro" id="IPR012337">
    <property type="entry name" value="RNaseH-like_sf"/>
</dbReference>
<accession>A0ABY3ZQP6</accession>
<evidence type="ECO:0000313" key="5">
    <source>
        <dbReference type="EMBL" id="UOA15971.1"/>
    </source>
</evidence>
<keyword evidence="1" id="KW-0540">Nuclease</keyword>
<reference evidence="6" key="1">
    <citation type="journal article" date="2022" name="Microorganisms">
        <title>Beyond the ABCs#Discovery of Three New Plasmid Types in Rhodobacterales (RepQ, RepY, RepW).</title>
        <authorList>
            <person name="Freese H.M."/>
            <person name="Ringel V."/>
            <person name="Overmann J."/>
            <person name="Petersen J."/>
        </authorList>
    </citation>
    <scope>NUCLEOTIDE SEQUENCE [LARGE SCALE GENOMIC DNA]</scope>
    <source>
        <strain evidence="6">DSM 109990</strain>
    </source>
</reference>
<name>A0ABY3ZQP6_9RHOB</name>
<keyword evidence="2" id="KW-0378">Hydrolase</keyword>
<feature type="domain" description="Exonuclease" evidence="4">
    <location>
        <begin position="9"/>
        <end position="174"/>
    </location>
</feature>
<evidence type="ECO:0000259" key="4">
    <source>
        <dbReference type="SMART" id="SM00479"/>
    </source>
</evidence>
<evidence type="ECO:0000256" key="3">
    <source>
        <dbReference type="ARBA" id="ARBA00022839"/>
    </source>
</evidence>
<dbReference type="Gene3D" id="3.30.420.10">
    <property type="entry name" value="Ribonuclease H-like superfamily/Ribonuclease H"/>
    <property type="match status" value="1"/>
</dbReference>
<organism evidence="5 6">
    <name type="scientific">Sulfitobacter dubius</name>
    <dbReference type="NCBI Taxonomy" id="218673"/>
    <lineage>
        <taxon>Bacteria</taxon>
        <taxon>Pseudomonadati</taxon>
        <taxon>Pseudomonadota</taxon>
        <taxon>Alphaproteobacteria</taxon>
        <taxon>Rhodobacterales</taxon>
        <taxon>Roseobacteraceae</taxon>
        <taxon>Sulfitobacter</taxon>
    </lineage>
</organism>